<evidence type="ECO:0000256" key="1">
    <source>
        <dbReference type="SAM" id="SignalP"/>
    </source>
</evidence>
<dbReference type="Pfam" id="PF01425">
    <property type="entry name" value="Amidase"/>
    <property type="match status" value="1"/>
</dbReference>
<feature type="domain" description="Amidase" evidence="2">
    <location>
        <begin position="211"/>
        <end position="369"/>
    </location>
</feature>
<dbReference type="InterPro" id="IPR036928">
    <property type="entry name" value="AS_sf"/>
</dbReference>
<dbReference type="Proteomes" id="UP000235023">
    <property type="component" value="Unassembled WGS sequence"/>
</dbReference>
<dbReference type="Gene3D" id="3.90.1300.10">
    <property type="entry name" value="Amidase signature (AS) domain"/>
    <property type="match status" value="1"/>
</dbReference>
<dbReference type="EMBL" id="KZ559500">
    <property type="protein sequence ID" value="PLN86177.1"/>
    <property type="molecule type" value="Genomic_DNA"/>
</dbReference>
<evidence type="ECO:0000259" key="3">
    <source>
        <dbReference type="Pfam" id="PF26053"/>
    </source>
</evidence>
<gene>
    <name evidence="4" type="ORF">BDW42DRAFT_159503</name>
</gene>
<reference evidence="5" key="1">
    <citation type="submission" date="2017-12" db="EMBL/GenBank/DDBJ databases">
        <authorList>
            <consortium name="DOE Joint Genome Institute"/>
            <person name="Mondo S.J."/>
            <person name="Kjaerbolling I."/>
            <person name="Vesth T.C."/>
            <person name="Frisvad J.C."/>
            <person name="Nybo J.L."/>
            <person name="Theobald S."/>
            <person name="Kuo A."/>
            <person name="Bowyer P."/>
            <person name="Matsuda Y."/>
            <person name="Lyhne E.K."/>
            <person name="Kogle M.E."/>
            <person name="Clum A."/>
            <person name="Lipzen A."/>
            <person name="Salamov A."/>
            <person name="Ngan C.Y."/>
            <person name="Daum C."/>
            <person name="Chiniquy J."/>
            <person name="Barry K."/>
            <person name="LaButti K."/>
            <person name="Haridas S."/>
            <person name="Simmons B.A."/>
            <person name="Magnuson J.K."/>
            <person name="Mortensen U.H."/>
            <person name="Larsen T.O."/>
            <person name="Grigoriev I.V."/>
            <person name="Baker S.E."/>
            <person name="Andersen M.R."/>
            <person name="Nordberg H.P."/>
            <person name="Cantor M.N."/>
            <person name="Hua S.X."/>
        </authorList>
    </citation>
    <scope>NUCLEOTIDE SEQUENCE [LARGE SCALE GENOMIC DNA]</scope>
    <source>
        <strain evidence="5">IBT 19404</strain>
    </source>
</reference>
<proteinExistence type="predicted"/>
<evidence type="ECO:0000259" key="2">
    <source>
        <dbReference type="Pfam" id="PF01425"/>
    </source>
</evidence>
<dbReference type="PANTHER" id="PTHR46310">
    <property type="entry name" value="AMIDASE 1"/>
    <property type="match status" value="1"/>
</dbReference>
<dbReference type="AlphaFoldDB" id="A0A2J5I825"/>
<protein>
    <submittedName>
        <fullName evidence="4">Putative amidase</fullName>
    </submittedName>
</protein>
<dbReference type="Pfam" id="PF26053">
    <property type="entry name" value="DUF8016"/>
    <property type="match status" value="1"/>
</dbReference>
<dbReference type="InterPro" id="IPR023631">
    <property type="entry name" value="Amidase_dom"/>
</dbReference>
<organism evidence="4 5">
    <name type="scientific">Aspergillus taichungensis</name>
    <dbReference type="NCBI Taxonomy" id="482145"/>
    <lineage>
        <taxon>Eukaryota</taxon>
        <taxon>Fungi</taxon>
        <taxon>Dikarya</taxon>
        <taxon>Ascomycota</taxon>
        <taxon>Pezizomycotina</taxon>
        <taxon>Eurotiomycetes</taxon>
        <taxon>Eurotiomycetidae</taxon>
        <taxon>Eurotiales</taxon>
        <taxon>Aspergillaceae</taxon>
        <taxon>Aspergillus</taxon>
        <taxon>Aspergillus subgen. Circumdati</taxon>
    </lineage>
</organism>
<accession>A0A2J5I825</accession>
<evidence type="ECO:0000313" key="4">
    <source>
        <dbReference type="EMBL" id="PLN86177.1"/>
    </source>
</evidence>
<keyword evidence="5" id="KW-1185">Reference proteome</keyword>
<evidence type="ECO:0000313" key="5">
    <source>
        <dbReference type="Proteomes" id="UP000235023"/>
    </source>
</evidence>
<sequence>MRLYTLTFLTAAVAGTFISDGQTLTLNNIPYFLSGIPVSRFKSDLEDISFPISLSQGMGVVPLTVLPINATTQIDSVLTSFRQQDDVFQDAFLGAVYLSSSDPGDRNLSVDDAWLTLQSAGTETLLTGQEVAAGPGISVNLTVDLPPGPYFVFRPTGEVFRAYRLYPDNNMAFVQAAISDEKGGFIALPAVAENAMTKDVAVPSRLYSTPTREQPLAGLRVGVKDIFHLKGLRTSGGSRAYYFLHGPQNVTAPSIQRLIDLGAIVVGKTGTVQFATGDRPTADWIDFHCPFNPRGDGYQAPGGSSSGAGAAIASYEWLDLSVGSDTGGSVRLPAALQGVYGNRPSTGAISLEHVLPLSSPLDTAGMLARHPGLWARTVQAWYPNFARNYTSFPRRLLLADDGWEGAGISPHAHEHLTRFADRLEEFLQIPREVVDIQQRWRDTHASPPLELNDLLNETYAILTAVDQYNRLAKPFYAEYGAIHDGRRPFINPGPRLRWQWGQDRGGDAAYEVALRNMTIFREWWETLGFGQPDEESCSESLMVSMFSSGEADYRDKYYPSTVPPPVGWSTEYASVMAGAPEVVVPLGEIPYQSRITLHEEHLPVAAALQMARGCDHVLADLVAALGEKGILQSVGVGPRLYSS</sequence>
<dbReference type="SUPFAM" id="SSF75304">
    <property type="entry name" value="Amidase signature (AS) enzymes"/>
    <property type="match status" value="1"/>
</dbReference>
<dbReference type="OrthoDB" id="5423360at2759"/>
<feature type="signal peptide" evidence="1">
    <location>
        <begin position="1"/>
        <end position="23"/>
    </location>
</feature>
<keyword evidence="1" id="KW-0732">Signal</keyword>
<feature type="chain" id="PRO_5014433085" evidence="1">
    <location>
        <begin position="24"/>
        <end position="643"/>
    </location>
</feature>
<feature type="domain" description="Scytalone dehydratase-like protein Arp1 N-terminal" evidence="3">
    <location>
        <begin position="55"/>
        <end position="166"/>
    </location>
</feature>
<name>A0A2J5I825_9EURO</name>
<dbReference type="InterPro" id="IPR058329">
    <property type="entry name" value="Arp1_N"/>
</dbReference>
<dbReference type="PANTHER" id="PTHR46310:SF7">
    <property type="entry name" value="AMIDASE 1"/>
    <property type="match status" value="1"/>
</dbReference>